<protein>
    <submittedName>
        <fullName evidence="1">Variant erythrocyte surface antigen-beta subunit</fullName>
    </submittedName>
</protein>
<dbReference type="Pfam" id="PF12785">
    <property type="entry name" value="VESA1_N"/>
    <property type="match status" value="1"/>
</dbReference>
<sequence>MAPATSWQPHQSLTVAPTNLKEAIDWVLRVTGKDGKKNTVQPPASTTSGPHCLCYLAKAVKDLLYDAKDPGSPGPSTERNWDELLLGQEQSIVHPVLTDLGLVNSASTTTTCAGGTEVIKALIDHLAQGLQKWVGWEKDKSGKDVCCLNTETGIGKACTCPGTGGAGCCSSGKKCHQCDKCGPTASSGGNKCYLSAYCKATTPPVSTTDFLWPTISSDSTKVHLLARIFLGSVCLIWSGLSQLGFLTGSGGDKRWNGSKLHDMQDPVKAGLGSFMAGMCYDVGRLGGGCGEYRLYPTSQ</sequence>
<organism evidence="1">
    <name type="scientific">Babesia bovis</name>
    <dbReference type="NCBI Taxonomy" id="5865"/>
    <lineage>
        <taxon>Eukaryota</taxon>
        <taxon>Sar</taxon>
        <taxon>Alveolata</taxon>
        <taxon>Apicomplexa</taxon>
        <taxon>Aconoidasida</taxon>
        <taxon>Piroplasmida</taxon>
        <taxon>Babesiidae</taxon>
        <taxon>Babesia</taxon>
    </lineage>
</organism>
<dbReference type="AlphaFoldDB" id="S6C871"/>
<proteinExistence type="evidence at transcript level"/>
<accession>S6C871</accession>
<name>S6C871_BABBO</name>
<evidence type="ECO:0000313" key="1">
    <source>
        <dbReference type="EMBL" id="BAN64675.1"/>
    </source>
</evidence>
<dbReference type="EMBL" id="AK440881">
    <property type="protein sequence ID" value="BAN64675.1"/>
    <property type="molecule type" value="mRNA"/>
</dbReference>
<dbReference type="InterPro" id="IPR024751">
    <property type="entry name" value="VESA1"/>
</dbReference>
<dbReference type="VEuPathDB" id="PiroplasmaDB:BBOV_I001410"/>
<reference evidence="1" key="1">
    <citation type="journal article" date="2014" name="BMC Genomics">
        <title>The Babesia bovis gene and promoter model: an update from full-length EST analysis.</title>
        <authorList>
            <person name="Yamagishi J."/>
            <person name="Wakaguri H."/>
            <person name="Yokoyama N."/>
            <person name="Yamashita R."/>
            <person name="Suzuki Y."/>
            <person name="Xuan X."/>
            <person name="Igarashi I."/>
        </authorList>
    </citation>
    <scope>NUCLEOTIDE SEQUENCE</scope>
    <source>
        <strain evidence="1">Texas</strain>
    </source>
</reference>